<evidence type="ECO:0000313" key="8">
    <source>
        <dbReference type="EMBL" id="SON55547.1"/>
    </source>
</evidence>
<sequence length="254" mass="28512">MKLVEDWRRVAALSLSFWMQIAGIIVLIFPELRFYLTGQDMDPAFLWWLGILLLVAGVIGRLYPQGLSKWREWLRIIAVLIVMALLAFLLAAEVRASPVSEEVTLEIAVPFIAKKEGIRLKAYIPVPGDVPTICAGLTTINGERVKLGMTMTLPDCMREFAKQVRRYRTGLHLYFTSLTVNSRLTPKRDTAYTSLAFNCGIAAIGRSTAVRRLNAGDIRGGCEAITWWNKMGTRILRGLVPRRAEERDMCLAGL</sequence>
<evidence type="ECO:0000256" key="1">
    <source>
        <dbReference type="ARBA" id="ARBA00000632"/>
    </source>
</evidence>
<evidence type="ECO:0000256" key="6">
    <source>
        <dbReference type="RuleBase" id="RU003788"/>
    </source>
</evidence>
<dbReference type="AlphaFoldDB" id="A0A2C9D5E6"/>
<comment type="catalytic activity">
    <reaction evidence="1 6">
        <text>Hydrolysis of (1-&gt;4)-beta-linkages between N-acetylmuramic acid and N-acetyl-D-glucosamine residues in a peptidoglycan and between N-acetyl-D-glucosamine residues in chitodextrins.</text>
        <dbReference type="EC" id="3.2.1.17"/>
    </reaction>
</comment>
<dbReference type="GO" id="GO:0031640">
    <property type="term" value="P:killing of cells of another organism"/>
    <property type="evidence" value="ECO:0007669"/>
    <property type="project" value="UniProtKB-KW"/>
</dbReference>
<keyword evidence="7" id="KW-0812">Transmembrane</keyword>
<dbReference type="GO" id="GO:0003796">
    <property type="term" value="F:lysozyme activity"/>
    <property type="evidence" value="ECO:0007669"/>
    <property type="project" value="UniProtKB-EC"/>
</dbReference>
<organism evidence="8 9">
    <name type="scientific">Hartmannibacter diazotrophicus</name>
    <dbReference type="NCBI Taxonomy" id="1482074"/>
    <lineage>
        <taxon>Bacteria</taxon>
        <taxon>Pseudomonadati</taxon>
        <taxon>Pseudomonadota</taxon>
        <taxon>Alphaproteobacteria</taxon>
        <taxon>Hyphomicrobiales</taxon>
        <taxon>Pleomorphomonadaceae</taxon>
        <taxon>Hartmannibacter</taxon>
    </lineage>
</organism>
<dbReference type="InterPro" id="IPR002196">
    <property type="entry name" value="Glyco_hydro_24"/>
</dbReference>
<dbReference type="PANTHER" id="PTHR38107">
    <property type="match status" value="1"/>
</dbReference>
<dbReference type="InterPro" id="IPR051018">
    <property type="entry name" value="Bacteriophage_GH24"/>
</dbReference>
<protein>
    <recommendedName>
        <fullName evidence="6">Lysozyme</fullName>
        <ecNumber evidence="6">3.2.1.17</ecNumber>
    </recommendedName>
</protein>
<evidence type="ECO:0000256" key="4">
    <source>
        <dbReference type="ARBA" id="ARBA00022801"/>
    </source>
</evidence>
<evidence type="ECO:0000256" key="3">
    <source>
        <dbReference type="ARBA" id="ARBA00022638"/>
    </source>
</evidence>
<feature type="transmembrane region" description="Helical" evidence="7">
    <location>
        <begin position="44"/>
        <end position="64"/>
    </location>
</feature>
<keyword evidence="3 6" id="KW-0081">Bacteriolytic enzyme</keyword>
<gene>
    <name evidence="8" type="primary">rrrD_2</name>
    <name evidence="8" type="ORF">HDIA_2006</name>
</gene>
<keyword evidence="2 6" id="KW-0929">Antimicrobial</keyword>
<feature type="transmembrane region" description="Helical" evidence="7">
    <location>
        <begin position="73"/>
        <end position="92"/>
    </location>
</feature>
<dbReference type="InterPro" id="IPR023346">
    <property type="entry name" value="Lysozyme-like_dom_sf"/>
</dbReference>
<evidence type="ECO:0000313" key="9">
    <source>
        <dbReference type="Proteomes" id="UP000223606"/>
    </source>
</evidence>
<dbReference type="EC" id="3.2.1.17" evidence="6"/>
<comment type="similarity">
    <text evidence="6">Belongs to the glycosyl hydrolase 24 family.</text>
</comment>
<evidence type="ECO:0000256" key="5">
    <source>
        <dbReference type="ARBA" id="ARBA00023295"/>
    </source>
</evidence>
<dbReference type="InterPro" id="IPR023347">
    <property type="entry name" value="Lysozyme_dom_sf"/>
</dbReference>
<dbReference type="OrthoDB" id="5327667at2"/>
<dbReference type="GO" id="GO:0042742">
    <property type="term" value="P:defense response to bacterium"/>
    <property type="evidence" value="ECO:0007669"/>
    <property type="project" value="UniProtKB-KW"/>
</dbReference>
<dbReference type="KEGG" id="hdi:HDIA_2006"/>
<keyword evidence="7" id="KW-1133">Transmembrane helix</keyword>
<dbReference type="EMBL" id="LT960614">
    <property type="protein sequence ID" value="SON55547.1"/>
    <property type="molecule type" value="Genomic_DNA"/>
</dbReference>
<keyword evidence="9" id="KW-1185">Reference proteome</keyword>
<dbReference type="Pfam" id="PF00959">
    <property type="entry name" value="Phage_lysozyme"/>
    <property type="match status" value="1"/>
</dbReference>
<evidence type="ECO:0000256" key="2">
    <source>
        <dbReference type="ARBA" id="ARBA00022529"/>
    </source>
</evidence>
<dbReference type="HAMAP" id="MF_04110">
    <property type="entry name" value="ENDOLYSIN_T4"/>
    <property type="match status" value="1"/>
</dbReference>
<reference evidence="9" key="1">
    <citation type="submission" date="2017-09" db="EMBL/GenBank/DDBJ databases">
        <title>Genome sequence of Nannocystis excedens DSM 71.</title>
        <authorList>
            <person name="Blom J."/>
        </authorList>
    </citation>
    <scope>NUCLEOTIDE SEQUENCE [LARGE SCALE GENOMIC DNA]</scope>
    <source>
        <strain evidence="9">type strain: E19</strain>
    </source>
</reference>
<dbReference type="GO" id="GO:0009253">
    <property type="term" value="P:peptidoglycan catabolic process"/>
    <property type="evidence" value="ECO:0007669"/>
    <property type="project" value="InterPro"/>
</dbReference>
<name>A0A2C9D5E6_9HYPH</name>
<feature type="transmembrane region" description="Helical" evidence="7">
    <location>
        <begin position="12"/>
        <end position="32"/>
    </location>
</feature>
<dbReference type="SUPFAM" id="SSF53955">
    <property type="entry name" value="Lysozyme-like"/>
    <property type="match status" value="1"/>
</dbReference>
<accession>A0A2C9D5E6</accession>
<dbReference type="RefSeq" id="WP_099556046.1">
    <property type="nucleotide sequence ID" value="NZ_LT960614.1"/>
</dbReference>
<dbReference type="CDD" id="cd16900">
    <property type="entry name" value="endolysin_R21-like"/>
    <property type="match status" value="1"/>
</dbReference>
<keyword evidence="4 6" id="KW-0378">Hydrolase</keyword>
<dbReference type="Gene3D" id="1.10.530.40">
    <property type="match status" value="1"/>
</dbReference>
<proteinExistence type="inferred from homology"/>
<dbReference type="Proteomes" id="UP000223606">
    <property type="component" value="Chromosome 1"/>
</dbReference>
<dbReference type="PANTHER" id="PTHR38107:SF3">
    <property type="entry name" value="LYSOZYME RRRD-RELATED"/>
    <property type="match status" value="1"/>
</dbReference>
<dbReference type="InterPro" id="IPR034690">
    <property type="entry name" value="Endolysin_T4_type"/>
</dbReference>
<dbReference type="GO" id="GO:0016998">
    <property type="term" value="P:cell wall macromolecule catabolic process"/>
    <property type="evidence" value="ECO:0007669"/>
    <property type="project" value="InterPro"/>
</dbReference>
<evidence type="ECO:0000256" key="7">
    <source>
        <dbReference type="SAM" id="Phobius"/>
    </source>
</evidence>
<keyword evidence="7" id="KW-0472">Membrane</keyword>
<keyword evidence="5 6" id="KW-0326">Glycosidase</keyword>